<evidence type="ECO:0000313" key="8">
    <source>
        <dbReference type="EMBL" id="MFC4672036.1"/>
    </source>
</evidence>
<evidence type="ECO:0000259" key="6">
    <source>
        <dbReference type="PROSITE" id="PS00623"/>
    </source>
</evidence>
<reference evidence="9" key="1">
    <citation type="journal article" date="2019" name="Int. J. Syst. Evol. Microbiol.">
        <title>The Global Catalogue of Microorganisms (GCM) 10K type strain sequencing project: providing services to taxonomists for standard genome sequencing and annotation.</title>
        <authorList>
            <consortium name="The Broad Institute Genomics Platform"/>
            <consortium name="The Broad Institute Genome Sequencing Center for Infectious Disease"/>
            <person name="Wu L."/>
            <person name="Ma J."/>
        </authorList>
    </citation>
    <scope>NUCLEOTIDE SEQUENCE [LARGE SCALE GENOMIC DNA]</scope>
    <source>
        <strain evidence="9">CGMCC 4.7283</strain>
    </source>
</reference>
<evidence type="ECO:0000256" key="2">
    <source>
        <dbReference type="ARBA" id="ARBA00010790"/>
    </source>
</evidence>
<dbReference type="InterPro" id="IPR012132">
    <property type="entry name" value="GMC_OxRdtase"/>
</dbReference>
<proteinExistence type="inferred from homology"/>
<dbReference type="EMBL" id="JBHSGI010000034">
    <property type="protein sequence ID" value="MFC4672036.1"/>
    <property type="molecule type" value="Genomic_DNA"/>
</dbReference>
<evidence type="ECO:0000259" key="7">
    <source>
        <dbReference type="PROSITE" id="PS00624"/>
    </source>
</evidence>
<dbReference type="PIRSF" id="PIRSF000137">
    <property type="entry name" value="Alcohol_oxidase"/>
    <property type="match status" value="1"/>
</dbReference>
<dbReference type="InterPro" id="IPR000172">
    <property type="entry name" value="GMC_OxRdtase_N"/>
</dbReference>
<dbReference type="Pfam" id="PF05199">
    <property type="entry name" value="GMC_oxred_C"/>
    <property type="match status" value="1"/>
</dbReference>
<dbReference type="InterPro" id="IPR007867">
    <property type="entry name" value="GMC_OxRtase_C"/>
</dbReference>
<gene>
    <name evidence="8" type="ORF">ACFO5X_26040</name>
</gene>
<comment type="caution">
    <text evidence="8">The sequence shown here is derived from an EMBL/GenBank/DDBJ whole genome shotgun (WGS) entry which is preliminary data.</text>
</comment>
<keyword evidence="4 5" id="KW-0274">FAD</keyword>
<dbReference type="RefSeq" id="WP_380723204.1">
    <property type="nucleotide sequence ID" value="NZ_JBHSGI010000034.1"/>
</dbReference>
<dbReference type="Gene3D" id="3.50.50.60">
    <property type="entry name" value="FAD/NAD(P)-binding domain"/>
    <property type="match status" value="1"/>
</dbReference>
<evidence type="ECO:0000313" key="9">
    <source>
        <dbReference type="Proteomes" id="UP001595973"/>
    </source>
</evidence>
<evidence type="ECO:0000256" key="1">
    <source>
        <dbReference type="ARBA" id="ARBA00001974"/>
    </source>
</evidence>
<evidence type="ECO:0000256" key="3">
    <source>
        <dbReference type="ARBA" id="ARBA00022630"/>
    </source>
</evidence>
<name>A0ABV9KQS1_9RHOB</name>
<dbReference type="PANTHER" id="PTHR11552">
    <property type="entry name" value="GLUCOSE-METHANOL-CHOLINE GMC OXIDOREDUCTASE"/>
    <property type="match status" value="1"/>
</dbReference>
<protein>
    <submittedName>
        <fullName evidence="8">GMC family oxidoreductase</fullName>
    </submittedName>
</protein>
<dbReference type="Proteomes" id="UP001595973">
    <property type="component" value="Unassembled WGS sequence"/>
</dbReference>
<comment type="cofactor">
    <cofactor evidence="1">
        <name>FAD</name>
        <dbReference type="ChEBI" id="CHEBI:57692"/>
    </cofactor>
</comment>
<dbReference type="PROSITE" id="PS00624">
    <property type="entry name" value="GMC_OXRED_2"/>
    <property type="match status" value="1"/>
</dbReference>
<feature type="domain" description="Glucose-methanol-choline oxidoreductase N-terminal" evidence="6">
    <location>
        <begin position="81"/>
        <end position="104"/>
    </location>
</feature>
<keyword evidence="9" id="KW-1185">Reference proteome</keyword>
<dbReference type="Gene3D" id="3.30.560.10">
    <property type="entry name" value="Glucose Oxidase, domain 3"/>
    <property type="match status" value="1"/>
</dbReference>
<sequence>MEDYDYIIVGAGSSGSVLAARLSEDGRARVLLLEAGPSDLHPWIQMPIGYGKVFYDKRFNWKYTTEPDPNRDGVQTYWPRGKVLGGSSSINAMVWARGHPSDYEEWGAVAPGWGWDEVAPLFRRIEDWEGGDDGVRGSGGPVHVHDVRDEVHPLTHRYVEAMAQAGFPQSPDYNGPDMEGAAFYQITTRGGMRASAARSYLRPALRRANLRVETGAHVTRVLFEGRRAVGVEYRRGGMRSARGREVILSGGAINSPQLLQLSGIGPGALLQRHGIAVVQENAQVGRNLADHLGADALYRVNVPTLNQQLGPVLGKVRAGLQYLLTRKGLLSLSLNQGGGFIRIMEGASRPDIQLYFSPVSYTRAPVGTRPLMNPDPFPGMLIGFNPCKPTSKGYLQIRSADPFAAPELHSNYLDTNYDRAVMLAGMRLMREIAATPAFSEVIEDEVYPGAEVKDDAQMAEFIRQKAWTVFHQCGTCRMGTDPAESVVDARLRVHGVQGLRVVDASVFPTIPTGNTNAPAIMVGERAADLIRAEAR</sequence>
<dbReference type="Pfam" id="PF00732">
    <property type="entry name" value="GMC_oxred_N"/>
    <property type="match status" value="1"/>
</dbReference>
<dbReference type="SUPFAM" id="SSF54373">
    <property type="entry name" value="FAD-linked reductases, C-terminal domain"/>
    <property type="match status" value="1"/>
</dbReference>
<dbReference type="PANTHER" id="PTHR11552:SF147">
    <property type="entry name" value="CHOLINE DEHYDROGENASE, MITOCHONDRIAL"/>
    <property type="match status" value="1"/>
</dbReference>
<evidence type="ECO:0000256" key="4">
    <source>
        <dbReference type="ARBA" id="ARBA00022827"/>
    </source>
</evidence>
<organism evidence="8 9">
    <name type="scientific">Seohaeicola nanhaiensis</name>
    <dbReference type="NCBI Taxonomy" id="1387282"/>
    <lineage>
        <taxon>Bacteria</taxon>
        <taxon>Pseudomonadati</taxon>
        <taxon>Pseudomonadota</taxon>
        <taxon>Alphaproteobacteria</taxon>
        <taxon>Rhodobacterales</taxon>
        <taxon>Roseobacteraceae</taxon>
        <taxon>Seohaeicola</taxon>
    </lineage>
</organism>
<evidence type="ECO:0000256" key="5">
    <source>
        <dbReference type="RuleBase" id="RU003968"/>
    </source>
</evidence>
<keyword evidence="3 5" id="KW-0285">Flavoprotein</keyword>
<comment type="similarity">
    <text evidence="2 5">Belongs to the GMC oxidoreductase family.</text>
</comment>
<dbReference type="InterPro" id="IPR036188">
    <property type="entry name" value="FAD/NAD-bd_sf"/>
</dbReference>
<accession>A0ABV9KQS1</accession>
<dbReference type="PROSITE" id="PS00623">
    <property type="entry name" value="GMC_OXRED_1"/>
    <property type="match status" value="1"/>
</dbReference>
<dbReference type="SUPFAM" id="SSF51905">
    <property type="entry name" value="FAD/NAD(P)-binding domain"/>
    <property type="match status" value="1"/>
</dbReference>
<feature type="domain" description="Glucose-methanol-choline oxidoreductase N-terminal" evidence="7">
    <location>
        <begin position="251"/>
        <end position="265"/>
    </location>
</feature>